<evidence type="ECO:0000313" key="2">
    <source>
        <dbReference type="EMBL" id="SLM50297.1"/>
    </source>
</evidence>
<dbReference type="Pfam" id="PF13692">
    <property type="entry name" value="Glyco_trans_1_4"/>
    <property type="match status" value="1"/>
</dbReference>
<dbReference type="OrthoDB" id="9806653at2"/>
<dbReference type="SUPFAM" id="SSF53756">
    <property type="entry name" value="UDP-Glycosyltransferase/glycogen phosphorylase"/>
    <property type="match status" value="1"/>
</dbReference>
<dbReference type="KEGG" id="nja:NSJP_4130"/>
<dbReference type="STRING" id="1325564.NSJP_4130"/>
<organism evidence="2 3">
    <name type="scientific">Nitrospira japonica</name>
    <dbReference type="NCBI Taxonomy" id="1325564"/>
    <lineage>
        <taxon>Bacteria</taxon>
        <taxon>Pseudomonadati</taxon>
        <taxon>Nitrospirota</taxon>
        <taxon>Nitrospiria</taxon>
        <taxon>Nitrospirales</taxon>
        <taxon>Nitrospiraceae</taxon>
        <taxon>Nitrospira</taxon>
    </lineage>
</organism>
<dbReference type="InterPro" id="IPR028098">
    <property type="entry name" value="Glyco_trans_4-like_N"/>
</dbReference>
<feature type="domain" description="Glycosyltransferase subfamily 4-like N-terminal" evidence="1">
    <location>
        <begin position="6"/>
        <end position="142"/>
    </location>
</feature>
<evidence type="ECO:0000313" key="3">
    <source>
        <dbReference type="Proteomes" id="UP000192042"/>
    </source>
</evidence>
<dbReference type="GO" id="GO:0016757">
    <property type="term" value="F:glycosyltransferase activity"/>
    <property type="evidence" value="ECO:0007669"/>
    <property type="project" value="UniProtKB-KW"/>
</dbReference>
<dbReference type="EMBL" id="LT828648">
    <property type="protein sequence ID" value="SLM50297.1"/>
    <property type="molecule type" value="Genomic_DNA"/>
</dbReference>
<keyword evidence="3" id="KW-1185">Reference proteome</keyword>
<keyword evidence="2" id="KW-0328">Glycosyltransferase</keyword>
<keyword evidence="2" id="KW-0808">Transferase</keyword>
<dbReference type="RefSeq" id="WP_080888418.1">
    <property type="nucleotide sequence ID" value="NZ_LT828648.1"/>
</dbReference>
<evidence type="ECO:0000259" key="1">
    <source>
        <dbReference type="Pfam" id="PF13477"/>
    </source>
</evidence>
<dbReference type="Proteomes" id="UP000192042">
    <property type="component" value="Chromosome I"/>
</dbReference>
<gene>
    <name evidence="2" type="ORF">NSJP_4130</name>
</gene>
<dbReference type="PANTHER" id="PTHR12526:SF638">
    <property type="entry name" value="SPORE COAT PROTEIN SA"/>
    <property type="match status" value="1"/>
</dbReference>
<proteinExistence type="predicted"/>
<dbReference type="AlphaFoldDB" id="A0A1W1IB67"/>
<accession>A0A1W1IB67</accession>
<sequence length="383" mass="42295">MNARPRLLYLITEDWYFWSHRLDLARAAVASGFDVALATRVTDHETRILKEGVRLFPIRLSRRSKNPLAELLALAELTRLYKRERPAVVHHVGLKPILYGSIAARLASVPTVVNAFAGLGYLFTDEDRQGRFLNKTLGRVLRAVLTSVRSTVIFQNHDDRDLLIKERVVTREQSRIIPGSGVDVSTFTLRPPSGEGPIVMLASRMLWDKGIGEFIEAVRRLKSNGVSARFVLVGRCDEHNPAAILEETVRSWAEEGLVEWWGHREDMPATLALATIAVLPSYREGLPKSLLEAAACGKPMVATDVPGCREILVHGVTGLLVPPKDSAALAAAIHSLLDDPALRTEMGVAARELVVRSFSVETVTEQVIRLYRELLAGKPPGVS</sequence>
<protein>
    <submittedName>
        <fullName evidence="2">Alpha-D-QuiNAc alpha-1,3-galactosyltransferase</fullName>
        <ecNumber evidence="2">2.4.1.-</ecNumber>
    </submittedName>
</protein>
<dbReference type="Gene3D" id="3.40.50.2000">
    <property type="entry name" value="Glycogen Phosphorylase B"/>
    <property type="match status" value="2"/>
</dbReference>
<name>A0A1W1IB67_9BACT</name>
<reference evidence="2 3" key="1">
    <citation type="submission" date="2017-03" db="EMBL/GenBank/DDBJ databases">
        <authorList>
            <person name="Afonso C.L."/>
            <person name="Miller P.J."/>
            <person name="Scott M.A."/>
            <person name="Spackman E."/>
            <person name="Goraichik I."/>
            <person name="Dimitrov K.M."/>
            <person name="Suarez D.L."/>
            <person name="Swayne D.E."/>
        </authorList>
    </citation>
    <scope>NUCLEOTIDE SEQUENCE [LARGE SCALE GENOMIC DNA]</scope>
    <source>
        <strain evidence="2">Genome sequencing of Nitrospira japonica strain NJ11</strain>
    </source>
</reference>
<dbReference type="CDD" id="cd03808">
    <property type="entry name" value="GT4_CapM-like"/>
    <property type="match status" value="1"/>
</dbReference>
<dbReference type="Pfam" id="PF13477">
    <property type="entry name" value="Glyco_trans_4_2"/>
    <property type="match status" value="1"/>
</dbReference>
<dbReference type="EC" id="2.4.1.-" evidence="2"/>
<dbReference type="PANTHER" id="PTHR12526">
    <property type="entry name" value="GLYCOSYLTRANSFERASE"/>
    <property type="match status" value="1"/>
</dbReference>